<dbReference type="EMBL" id="CAJNIZ010023348">
    <property type="protein sequence ID" value="CAE7468459.1"/>
    <property type="molecule type" value="Genomic_DNA"/>
</dbReference>
<feature type="transmembrane region" description="Helical" evidence="1">
    <location>
        <begin position="142"/>
        <end position="165"/>
    </location>
</feature>
<dbReference type="Proteomes" id="UP000649617">
    <property type="component" value="Unassembled WGS sequence"/>
</dbReference>
<comment type="caution">
    <text evidence="2">The sequence shown here is derived from an EMBL/GenBank/DDBJ whole genome shotgun (WGS) entry which is preliminary data.</text>
</comment>
<gene>
    <name evidence="2" type="primary">ftsH</name>
    <name evidence="2" type="ORF">SPIL2461_LOCUS11819</name>
</gene>
<accession>A0A812S9E5</accession>
<reference evidence="2" key="1">
    <citation type="submission" date="2021-02" db="EMBL/GenBank/DDBJ databases">
        <authorList>
            <person name="Dougan E. K."/>
            <person name="Rhodes N."/>
            <person name="Thang M."/>
            <person name="Chan C."/>
        </authorList>
    </citation>
    <scope>NUCLEOTIDE SEQUENCE</scope>
</reference>
<keyword evidence="3" id="KW-1185">Reference proteome</keyword>
<dbReference type="AlphaFoldDB" id="A0A812S9E5"/>
<keyword evidence="1" id="KW-0472">Membrane</keyword>
<protein>
    <submittedName>
        <fullName evidence="2">FtsH protein</fullName>
    </submittedName>
</protein>
<organism evidence="2 3">
    <name type="scientific">Symbiodinium pilosum</name>
    <name type="common">Dinoflagellate</name>
    <dbReference type="NCBI Taxonomy" id="2952"/>
    <lineage>
        <taxon>Eukaryota</taxon>
        <taxon>Sar</taxon>
        <taxon>Alveolata</taxon>
        <taxon>Dinophyceae</taxon>
        <taxon>Suessiales</taxon>
        <taxon>Symbiodiniaceae</taxon>
        <taxon>Symbiodinium</taxon>
    </lineage>
</organism>
<dbReference type="OrthoDB" id="407775at2759"/>
<evidence type="ECO:0000313" key="3">
    <source>
        <dbReference type="Proteomes" id="UP000649617"/>
    </source>
</evidence>
<evidence type="ECO:0000313" key="2">
    <source>
        <dbReference type="EMBL" id="CAE7468459.1"/>
    </source>
</evidence>
<evidence type="ECO:0000256" key="1">
    <source>
        <dbReference type="SAM" id="Phobius"/>
    </source>
</evidence>
<name>A0A812S9E5_SYMPI</name>
<feature type="non-terminal residue" evidence="2">
    <location>
        <position position="1"/>
    </location>
</feature>
<keyword evidence="1" id="KW-1133">Transmembrane helix</keyword>
<sequence>MVRRKVPFSDFELNCIIVDLSHEDIQIPSTATICTQPLPFTIDWLMLNTETGWRYVTELRTDEYPMVSYSVAKHGWSSGYTSQARTILTTSVTVRESGGEAPCTWRHFTGSPPTLGKPVAATILLKDPVVMVTLTRGILPQFFDLFTSMGGFLSMTTLVFAAVFVKRYPQSDVAVVFEQRTLFGRQASGNPDSGDPD</sequence>
<keyword evidence="1" id="KW-0812">Transmembrane</keyword>
<proteinExistence type="predicted"/>